<dbReference type="Proteomes" id="UP001311232">
    <property type="component" value="Unassembled WGS sequence"/>
</dbReference>
<organism evidence="2 3">
    <name type="scientific">Crenichthys baileyi</name>
    <name type="common">White River springfish</name>
    <dbReference type="NCBI Taxonomy" id="28760"/>
    <lineage>
        <taxon>Eukaryota</taxon>
        <taxon>Metazoa</taxon>
        <taxon>Chordata</taxon>
        <taxon>Craniata</taxon>
        <taxon>Vertebrata</taxon>
        <taxon>Euteleostomi</taxon>
        <taxon>Actinopterygii</taxon>
        <taxon>Neopterygii</taxon>
        <taxon>Teleostei</taxon>
        <taxon>Neoteleostei</taxon>
        <taxon>Acanthomorphata</taxon>
        <taxon>Ovalentaria</taxon>
        <taxon>Atherinomorphae</taxon>
        <taxon>Cyprinodontiformes</taxon>
        <taxon>Goodeidae</taxon>
        <taxon>Crenichthys</taxon>
    </lineage>
</organism>
<feature type="region of interest" description="Disordered" evidence="1">
    <location>
        <begin position="1"/>
        <end position="76"/>
    </location>
</feature>
<feature type="non-terminal residue" evidence="2">
    <location>
        <position position="1"/>
    </location>
</feature>
<gene>
    <name evidence="2" type="ORF">CRENBAI_009768</name>
</gene>
<keyword evidence="3" id="KW-1185">Reference proteome</keyword>
<comment type="caution">
    <text evidence="2">The sequence shown here is derived from an EMBL/GenBank/DDBJ whole genome shotgun (WGS) entry which is preliminary data.</text>
</comment>
<reference evidence="2 3" key="1">
    <citation type="submission" date="2021-06" db="EMBL/GenBank/DDBJ databases">
        <authorList>
            <person name="Palmer J.M."/>
        </authorList>
    </citation>
    <scope>NUCLEOTIDE SEQUENCE [LARGE SCALE GENOMIC DNA]</scope>
    <source>
        <strain evidence="2 3">MEX-2019</strain>
        <tissue evidence="2">Muscle</tissue>
    </source>
</reference>
<evidence type="ECO:0000313" key="2">
    <source>
        <dbReference type="EMBL" id="KAK5605582.1"/>
    </source>
</evidence>
<sequence>IWSSAKEEARLKPSSDIGSLLKQRCPRKVPSSDAVSTTRVKRFSLPERRTTSSNITGNVQFWPADRTGRPPTASLG</sequence>
<feature type="compositionally biased region" description="Basic and acidic residues" evidence="1">
    <location>
        <begin position="1"/>
        <end position="13"/>
    </location>
</feature>
<dbReference type="EMBL" id="JAHHUM010002207">
    <property type="protein sequence ID" value="KAK5605582.1"/>
    <property type="molecule type" value="Genomic_DNA"/>
</dbReference>
<proteinExistence type="predicted"/>
<protein>
    <submittedName>
        <fullName evidence="2">Uncharacterized protein</fullName>
    </submittedName>
</protein>
<evidence type="ECO:0000256" key="1">
    <source>
        <dbReference type="SAM" id="MobiDB-lite"/>
    </source>
</evidence>
<dbReference type="AlphaFoldDB" id="A0AAV9RB60"/>
<accession>A0AAV9RB60</accession>
<evidence type="ECO:0000313" key="3">
    <source>
        <dbReference type="Proteomes" id="UP001311232"/>
    </source>
</evidence>
<name>A0AAV9RB60_9TELE</name>